<dbReference type="EMBL" id="OZ020102">
    <property type="protein sequence ID" value="CAK9275766.1"/>
    <property type="molecule type" value="Genomic_DNA"/>
</dbReference>
<evidence type="ECO:0000259" key="7">
    <source>
        <dbReference type="Pfam" id="PF00326"/>
    </source>
</evidence>
<evidence type="ECO:0000313" key="9">
    <source>
        <dbReference type="EMBL" id="CAK9275766.1"/>
    </source>
</evidence>
<keyword evidence="5 6" id="KW-0720">Serine protease</keyword>
<keyword evidence="3 6" id="KW-0645">Protease</keyword>
<dbReference type="InterPro" id="IPR002470">
    <property type="entry name" value="Peptidase_S9A"/>
</dbReference>
<sequence>MQETVGGDAEVLLDPNTWSEDGTVALAIMKFSEDAEFLAYGQSASGSNWITVRVMHVADRVIQPDALSWLQPSASVVMVDTWVPLLCMVKPMVSVLGPFTSGHSLYLQSLLSVCWSRVLTKLQQISPVALSSWMLNIVVHPATDASTEIEKNLFHELYYHLLNTDQSEDVLCWRSLQQSQWFSQAEVPLDGQYLLLSIEEDCDPANRLYYFDLTTLPHGFEGFKGTNMFLPFKKLVDNFDAQYQLVANNKSVFTFLTNNNAPRYKLMRVGLNYPSAWTDVIPESKTDVLVSADCVNLQHLLVCYMGDVKHQLQVHDLQTDLEVKVLWETVVANFNRNLFEACQVLSIGYNMYLSQILVSGLVWCGLSTLNLRTIQSGISSGLSTMGAAGRGEYGEEWHKADSLANKQNCFDDFISCGEYSVREGYTQTKKLCIEGGSNGGFLVAACINQRPDLFGCALAHVGVMDML</sequence>
<evidence type="ECO:0000256" key="5">
    <source>
        <dbReference type="ARBA" id="ARBA00022825"/>
    </source>
</evidence>
<evidence type="ECO:0000256" key="2">
    <source>
        <dbReference type="ARBA" id="ARBA00005228"/>
    </source>
</evidence>
<dbReference type="EC" id="3.4.21.-" evidence="6"/>
<evidence type="ECO:0000256" key="1">
    <source>
        <dbReference type="ARBA" id="ARBA00001070"/>
    </source>
</evidence>
<reference evidence="9" key="1">
    <citation type="submission" date="2024-02" db="EMBL/GenBank/DDBJ databases">
        <authorList>
            <consortium name="ELIXIR-Norway"/>
            <consortium name="Elixir Norway"/>
        </authorList>
    </citation>
    <scope>NUCLEOTIDE SEQUENCE</scope>
</reference>
<organism evidence="9 10">
    <name type="scientific">Sphagnum jensenii</name>
    <dbReference type="NCBI Taxonomy" id="128206"/>
    <lineage>
        <taxon>Eukaryota</taxon>
        <taxon>Viridiplantae</taxon>
        <taxon>Streptophyta</taxon>
        <taxon>Embryophyta</taxon>
        <taxon>Bryophyta</taxon>
        <taxon>Sphagnophytina</taxon>
        <taxon>Sphagnopsida</taxon>
        <taxon>Sphagnales</taxon>
        <taxon>Sphagnaceae</taxon>
        <taxon>Sphagnum</taxon>
    </lineage>
</organism>
<dbReference type="InterPro" id="IPR001375">
    <property type="entry name" value="Peptidase_S9_cat"/>
</dbReference>
<dbReference type="InterPro" id="IPR029058">
    <property type="entry name" value="AB_hydrolase_fold"/>
</dbReference>
<protein>
    <recommendedName>
        <fullName evidence="6">Prolyl endopeptidase</fullName>
        <ecNumber evidence="6">3.4.21.-</ecNumber>
    </recommendedName>
</protein>
<dbReference type="PANTHER" id="PTHR42881:SF2">
    <property type="entry name" value="PROLYL ENDOPEPTIDASE"/>
    <property type="match status" value="1"/>
</dbReference>
<comment type="catalytic activity">
    <reaction evidence="1">
        <text>Hydrolysis of Pro-|-Xaa &gt;&gt; Ala-|-Xaa in oligopeptides.</text>
        <dbReference type="EC" id="3.4.21.26"/>
    </reaction>
</comment>
<evidence type="ECO:0000259" key="8">
    <source>
        <dbReference type="Pfam" id="PF02897"/>
    </source>
</evidence>
<dbReference type="SUPFAM" id="SSF50993">
    <property type="entry name" value="Peptidase/esterase 'gauge' domain"/>
    <property type="match status" value="1"/>
</dbReference>
<dbReference type="InterPro" id="IPR051167">
    <property type="entry name" value="Prolyl_oligopep/macrocyclase"/>
</dbReference>
<dbReference type="Proteomes" id="UP001497444">
    <property type="component" value="Chromosome 7"/>
</dbReference>
<keyword evidence="10" id="KW-1185">Reference proteome</keyword>
<accession>A0ABP0X9G1</accession>
<keyword evidence="4 6" id="KW-0378">Hydrolase</keyword>
<dbReference type="PANTHER" id="PTHR42881">
    <property type="entry name" value="PROLYL ENDOPEPTIDASE"/>
    <property type="match status" value="1"/>
</dbReference>
<dbReference type="Pfam" id="PF00326">
    <property type="entry name" value="Peptidase_S9"/>
    <property type="match status" value="1"/>
</dbReference>
<evidence type="ECO:0000256" key="6">
    <source>
        <dbReference type="RuleBase" id="RU368024"/>
    </source>
</evidence>
<name>A0ABP0X9G1_9BRYO</name>
<feature type="domain" description="Peptidase S9A N-terminal" evidence="8">
    <location>
        <begin position="144"/>
        <end position="322"/>
    </location>
</feature>
<dbReference type="Pfam" id="PF02897">
    <property type="entry name" value="Peptidase_S9_N"/>
    <property type="match status" value="2"/>
</dbReference>
<dbReference type="InterPro" id="IPR023302">
    <property type="entry name" value="Pept_S9A_N"/>
</dbReference>
<comment type="similarity">
    <text evidence="2 6">Belongs to the peptidase S9A family.</text>
</comment>
<evidence type="ECO:0000313" key="10">
    <source>
        <dbReference type="Proteomes" id="UP001497444"/>
    </source>
</evidence>
<dbReference type="PRINTS" id="PR00862">
    <property type="entry name" value="PROLIGOPTASE"/>
</dbReference>
<dbReference type="SUPFAM" id="SSF53474">
    <property type="entry name" value="alpha/beta-Hydrolases"/>
    <property type="match status" value="1"/>
</dbReference>
<dbReference type="Gene3D" id="2.130.10.120">
    <property type="entry name" value="Prolyl oligopeptidase, N-terminal domain"/>
    <property type="match status" value="2"/>
</dbReference>
<evidence type="ECO:0000256" key="3">
    <source>
        <dbReference type="ARBA" id="ARBA00022670"/>
    </source>
</evidence>
<proteinExistence type="inferred from homology"/>
<feature type="domain" description="Peptidase S9A N-terminal" evidence="8">
    <location>
        <begin position="6"/>
        <end position="73"/>
    </location>
</feature>
<feature type="domain" description="Peptidase S9 prolyl oligopeptidase catalytic" evidence="7">
    <location>
        <begin position="389"/>
        <end position="467"/>
    </location>
</feature>
<dbReference type="Gene3D" id="3.40.50.1820">
    <property type="entry name" value="alpha/beta hydrolase"/>
    <property type="match status" value="1"/>
</dbReference>
<gene>
    <name evidence="9" type="ORF">CSSPJE1EN1_LOCUS21244</name>
</gene>
<evidence type="ECO:0000256" key="4">
    <source>
        <dbReference type="ARBA" id="ARBA00022801"/>
    </source>
</evidence>